<dbReference type="CDD" id="cd02440">
    <property type="entry name" value="AdoMet_MTases"/>
    <property type="match status" value="1"/>
</dbReference>
<evidence type="ECO:0000256" key="3">
    <source>
        <dbReference type="ARBA" id="ARBA00022691"/>
    </source>
</evidence>
<proteinExistence type="predicted"/>
<reference evidence="5" key="1">
    <citation type="submission" date="2016-10" db="EMBL/GenBank/DDBJ databases">
        <authorList>
            <person name="Varghese N."/>
            <person name="Submissions S."/>
        </authorList>
    </citation>
    <scope>NUCLEOTIDE SEQUENCE [LARGE SCALE GENOMIC DNA]</scope>
    <source>
        <strain evidence="5">DSM 19083</strain>
    </source>
</reference>
<organism evidence="4 5">
    <name type="scientific">Flavimobilis marinus</name>
    <dbReference type="NCBI Taxonomy" id="285351"/>
    <lineage>
        <taxon>Bacteria</taxon>
        <taxon>Bacillati</taxon>
        <taxon>Actinomycetota</taxon>
        <taxon>Actinomycetes</taxon>
        <taxon>Micrococcales</taxon>
        <taxon>Jonesiaceae</taxon>
        <taxon>Flavimobilis</taxon>
    </lineage>
</organism>
<dbReference type="InterPro" id="IPR029063">
    <property type="entry name" value="SAM-dependent_MTases_sf"/>
</dbReference>
<keyword evidence="5" id="KW-1185">Reference proteome</keyword>
<evidence type="ECO:0000313" key="5">
    <source>
        <dbReference type="Proteomes" id="UP000198520"/>
    </source>
</evidence>
<dbReference type="AlphaFoldDB" id="A0A1I2DNQ2"/>
<evidence type="ECO:0000256" key="2">
    <source>
        <dbReference type="ARBA" id="ARBA00022679"/>
    </source>
</evidence>
<dbReference type="SUPFAM" id="SSF53335">
    <property type="entry name" value="S-adenosyl-L-methionine-dependent methyltransferases"/>
    <property type="match status" value="1"/>
</dbReference>
<dbReference type="Pfam" id="PF01596">
    <property type="entry name" value="Methyltransf_3"/>
    <property type="match status" value="1"/>
</dbReference>
<keyword evidence="1 4" id="KW-0489">Methyltransferase</keyword>
<dbReference type="InterPro" id="IPR002935">
    <property type="entry name" value="SAM_O-MeTrfase"/>
</dbReference>
<dbReference type="InterPro" id="IPR050362">
    <property type="entry name" value="Cation-dep_OMT"/>
</dbReference>
<dbReference type="Proteomes" id="UP000198520">
    <property type="component" value="Unassembled WGS sequence"/>
</dbReference>
<dbReference type="PANTHER" id="PTHR10509:SF85">
    <property type="entry name" value="O-METHYLTRANSFERASE RV1220C-RELATED"/>
    <property type="match status" value="1"/>
</dbReference>
<keyword evidence="2 4" id="KW-0808">Transferase</keyword>
<dbReference type="GO" id="GO:0032259">
    <property type="term" value="P:methylation"/>
    <property type="evidence" value="ECO:0007669"/>
    <property type="project" value="UniProtKB-KW"/>
</dbReference>
<dbReference type="PROSITE" id="PS51682">
    <property type="entry name" value="SAM_OMT_I"/>
    <property type="match status" value="1"/>
</dbReference>
<dbReference type="EMBL" id="FONZ01000001">
    <property type="protein sequence ID" value="SFE82234.1"/>
    <property type="molecule type" value="Genomic_DNA"/>
</dbReference>
<accession>A0A1I2DNQ2</accession>
<dbReference type="GO" id="GO:0008171">
    <property type="term" value="F:O-methyltransferase activity"/>
    <property type="evidence" value="ECO:0007669"/>
    <property type="project" value="InterPro"/>
</dbReference>
<name>A0A1I2DNQ2_9MICO</name>
<dbReference type="OrthoDB" id="4774874at2"/>
<gene>
    <name evidence="4" type="ORF">SAMN04488035_0650</name>
</gene>
<keyword evidence="3" id="KW-0949">S-adenosyl-L-methionine</keyword>
<dbReference type="STRING" id="285351.SAMN04488035_0650"/>
<evidence type="ECO:0000313" key="4">
    <source>
        <dbReference type="EMBL" id="SFE82234.1"/>
    </source>
</evidence>
<dbReference type="GO" id="GO:0008757">
    <property type="term" value="F:S-adenosylmethionine-dependent methyltransferase activity"/>
    <property type="evidence" value="ECO:0007669"/>
    <property type="project" value="TreeGrafter"/>
</dbReference>
<evidence type="ECO:0000256" key="1">
    <source>
        <dbReference type="ARBA" id="ARBA00022603"/>
    </source>
</evidence>
<sequence>MVSDAFLRHRADAQHVGGSIRLDDPSTQEAIISSDKAQSWAYSEDFVPEDDVLLAARERAGQLGCSVIAPGAGAVLRLLAATLRARSVVEVGTGTGVASLWLLRGMAPDGVLTTIDIEAEHLTAAKAAFAAEGVRSTRTRAICGRAGDVLPRLADAAYDLVLVSADKDGLPDYVEQALRLLRPGGVLAVDDALWHDRVADPARRDEVTTTVREVGRSLAHDDRVVPALVPSGNGLLLAVRR</sequence>
<dbReference type="PANTHER" id="PTHR10509">
    <property type="entry name" value="O-METHYLTRANSFERASE-RELATED"/>
    <property type="match status" value="1"/>
</dbReference>
<dbReference type="Gene3D" id="3.40.50.150">
    <property type="entry name" value="Vaccinia Virus protein VP39"/>
    <property type="match status" value="1"/>
</dbReference>
<protein>
    <submittedName>
        <fullName evidence="4">Predicted O-methyltransferase YrrM</fullName>
    </submittedName>
</protein>